<keyword evidence="3" id="KW-1185">Reference proteome</keyword>
<protein>
    <submittedName>
        <fullName evidence="2">Uncharacterized protein</fullName>
    </submittedName>
</protein>
<dbReference type="EMBL" id="JAUSVO010000001">
    <property type="protein sequence ID" value="MDQ0436807.1"/>
    <property type="molecule type" value="Genomic_DNA"/>
</dbReference>
<comment type="caution">
    <text evidence="2">The sequence shown here is derived from an EMBL/GenBank/DDBJ whole genome shotgun (WGS) entry which is preliminary data.</text>
</comment>
<keyword evidence="1" id="KW-1133">Transmembrane helix</keyword>
<keyword evidence="1" id="KW-0472">Membrane</keyword>
<dbReference type="RefSeq" id="WP_266347691.1">
    <property type="nucleotide sequence ID" value="NZ_JAPKNG010000001.1"/>
</dbReference>
<sequence length="46" mass="4659">MGGSIRTVQGNYFDAFIIAGSTGLIAAAIALLIKRPRQQAVAVGAA</sequence>
<feature type="transmembrane region" description="Helical" evidence="1">
    <location>
        <begin position="12"/>
        <end position="33"/>
    </location>
</feature>
<accession>A0ABU0H3C8</accession>
<organism evidence="2 3">
    <name type="scientific">Kaistia dalseonensis</name>
    <dbReference type="NCBI Taxonomy" id="410840"/>
    <lineage>
        <taxon>Bacteria</taxon>
        <taxon>Pseudomonadati</taxon>
        <taxon>Pseudomonadota</taxon>
        <taxon>Alphaproteobacteria</taxon>
        <taxon>Hyphomicrobiales</taxon>
        <taxon>Kaistiaceae</taxon>
        <taxon>Kaistia</taxon>
    </lineage>
</organism>
<reference evidence="2 3" key="1">
    <citation type="submission" date="2023-07" db="EMBL/GenBank/DDBJ databases">
        <title>Genomic Encyclopedia of Type Strains, Phase IV (KMG-IV): sequencing the most valuable type-strain genomes for metagenomic binning, comparative biology and taxonomic classification.</title>
        <authorList>
            <person name="Goeker M."/>
        </authorList>
    </citation>
    <scope>NUCLEOTIDE SEQUENCE [LARGE SCALE GENOMIC DNA]</scope>
    <source>
        <strain evidence="2 3">B6-8</strain>
    </source>
</reference>
<gene>
    <name evidence="2" type="ORF">QO014_001177</name>
</gene>
<keyword evidence="1" id="KW-0812">Transmembrane</keyword>
<name>A0ABU0H3C8_9HYPH</name>
<dbReference type="Proteomes" id="UP001241603">
    <property type="component" value="Unassembled WGS sequence"/>
</dbReference>
<proteinExistence type="predicted"/>
<evidence type="ECO:0000313" key="3">
    <source>
        <dbReference type="Proteomes" id="UP001241603"/>
    </source>
</evidence>
<evidence type="ECO:0000256" key="1">
    <source>
        <dbReference type="SAM" id="Phobius"/>
    </source>
</evidence>
<evidence type="ECO:0000313" key="2">
    <source>
        <dbReference type="EMBL" id="MDQ0436807.1"/>
    </source>
</evidence>